<keyword evidence="1 4" id="KW-0732">Signal</keyword>
<dbReference type="InterPro" id="IPR006501">
    <property type="entry name" value="Pectinesterase_inhib_dom"/>
</dbReference>
<dbReference type="SUPFAM" id="SSF101148">
    <property type="entry name" value="Plant invertase/pectin methylesterase inhibitor"/>
    <property type="match status" value="1"/>
</dbReference>
<evidence type="ECO:0000256" key="3">
    <source>
        <dbReference type="ARBA" id="ARBA00038471"/>
    </source>
</evidence>
<evidence type="ECO:0000256" key="2">
    <source>
        <dbReference type="ARBA" id="ARBA00023157"/>
    </source>
</evidence>
<keyword evidence="2" id="KW-1015">Disulfide bond</keyword>
<evidence type="ECO:0000259" key="5">
    <source>
        <dbReference type="Pfam" id="PF04043"/>
    </source>
</evidence>
<dbReference type="CDD" id="cd15797">
    <property type="entry name" value="PMEI"/>
    <property type="match status" value="1"/>
</dbReference>
<feature type="signal peptide" evidence="4">
    <location>
        <begin position="1"/>
        <end position="24"/>
    </location>
</feature>
<comment type="similarity">
    <text evidence="3">Belongs to the PMEI family.</text>
</comment>
<dbReference type="STRING" id="3821.A0A151RV57"/>
<evidence type="ECO:0000256" key="4">
    <source>
        <dbReference type="SAM" id="SignalP"/>
    </source>
</evidence>
<protein>
    <submittedName>
        <fullName evidence="6">Pectinesterase inhibitor</fullName>
    </submittedName>
</protein>
<evidence type="ECO:0000313" key="7">
    <source>
        <dbReference type="Proteomes" id="UP000075243"/>
    </source>
</evidence>
<evidence type="ECO:0000256" key="1">
    <source>
        <dbReference type="ARBA" id="ARBA00022729"/>
    </source>
</evidence>
<dbReference type="Proteomes" id="UP000075243">
    <property type="component" value="Unassembled WGS sequence"/>
</dbReference>
<dbReference type="PANTHER" id="PTHR36710:SF4">
    <property type="entry name" value="PLANT INVERTASE_PECTIN METHYLESTERASE INHIBITOR SUPERFAMILY PROTEIN"/>
    <property type="match status" value="1"/>
</dbReference>
<dbReference type="OMA" id="CDTKAYD"/>
<accession>A0A151RV57</accession>
<dbReference type="InterPro" id="IPR052421">
    <property type="entry name" value="PCW_Enzyme_Inhibitor"/>
</dbReference>
<dbReference type="AlphaFoldDB" id="A0A151RV57"/>
<dbReference type="Pfam" id="PF04043">
    <property type="entry name" value="PMEI"/>
    <property type="match status" value="1"/>
</dbReference>
<organism evidence="6 7">
    <name type="scientific">Cajanus cajan</name>
    <name type="common">Pigeon pea</name>
    <name type="synonym">Cajanus indicus</name>
    <dbReference type="NCBI Taxonomy" id="3821"/>
    <lineage>
        <taxon>Eukaryota</taxon>
        <taxon>Viridiplantae</taxon>
        <taxon>Streptophyta</taxon>
        <taxon>Embryophyta</taxon>
        <taxon>Tracheophyta</taxon>
        <taxon>Spermatophyta</taxon>
        <taxon>Magnoliopsida</taxon>
        <taxon>eudicotyledons</taxon>
        <taxon>Gunneridae</taxon>
        <taxon>Pentapetalae</taxon>
        <taxon>rosids</taxon>
        <taxon>fabids</taxon>
        <taxon>Fabales</taxon>
        <taxon>Fabaceae</taxon>
        <taxon>Papilionoideae</taxon>
        <taxon>50 kb inversion clade</taxon>
        <taxon>NPAAA clade</taxon>
        <taxon>indigoferoid/millettioid clade</taxon>
        <taxon>Phaseoleae</taxon>
        <taxon>Cajanus</taxon>
    </lineage>
</organism>
<proteinExistence type="inferred from homology"/>
<gene>
    <name evidence="6" type="ORF">KK1_031996</name>
</gene>
<dbReference type="Gramene" id="C.cajan_30774.t">
    <property type="protein sequence ID" value="C.cajan_30774.t.cds1"/>
    <property type="gene ID" value="C.cajan_30774"/>
</dbReference>
<sequence length="174" mass="19103">MHSFVKHPLLLVPLLCFLFSLCSARTVTISDICSKHNNPNSCDKILNTIPGASLGVDIGSLSSYIINEAHVNAFNSLTLIHNIIANSTDTQFKLRYNSCSLDYNDVLDVFTQAKQSFTSGKFDAMKSNGAAVIKDVQDCDTKAYDSPQLRMNNQDLGDVSMIIMILADFLAGKF</sequence>
<dbReference type="InterPro" id="IPR034086">
    <property type="entry name" value="PMEI_plant"/>
</dbReference>
<evidence type="ECO:0000313" key="6">
    <source>
        <dbReference type="EMBL" id="KYP46420.1"/>
    </source>
</evidence>
<dbReference type="PANTHER" id="PTHR36710">
    <property type="entry name" value="PECTINESTERASE INHIBITOR-LIKE"/>
    <property type="match status" value="1"/>
</dbReference>
<dbReference type="EMBL" id="KQ483559">
    <property type="protein sequence ID" value="KYP46420.1"/>
    <property type="molecule type" value="Genomic_DNA"/>
</dbReference>
<name>A0A151RV57_CAJCA</name>
<feature type="domain" description="Pectinesterase inhibitor" evidence="5">
    <location>
        <begin position="28"/>
        <end position="145"/>
    </location>
</feature>
<dbReference type="Gene3D" id="1.20.140.40">
    <property type="entry name" value="Invertase/pectin methylesterase inhibitor family protein"/>
    <property type="match status" value="1"/>
</dbReference>
<reference evidence="6" key="1">
    <citation type="journal article" date="2012" name="Nat. Biotechnol.">
        <title>Draft genome sequence of pigeonpea (Cajanus cajan), an orphan legume crop of resource-poor farmers.</title>
        <authorList>
            <person name="Varshney R.K."/>
            <person name="Chen W."/>
            <person name="Li Y."/>
            <person name="Bharti A.K."/>
            <person name="Saxena R.K."/>
            <person name="Schlueter J.A."/>
            <person name="Donoghue M.T."/>
            <person name="Azam S."/>
            <person name="Fan G."/>
            <person name="Whaley A.M."/>
            <person name="Farmer A.D."/>
            <person name="Sheridan J."/>
            <person name="Iwata A."/>
            <person name="Tuteja R."/>
            <person name="Penmetsa R.V."/>
            <person name="Wu W."/>
            <person name="Upadhyaya H.D."/>
            <person name="Yang S.P."/>
            <person name="Shah T."/>
            <person name="Saxena K.B."/>
            <person name="Michael T."/>
            <person name="McCombie W.R."/>
            <person name="Yang B."/>
            <person name="Zhang G."/>
            <person name="Yang H."/>
            <person name="Wang J."/>
            <person name="Spillane C."/>
            <person name="Cook D.R."/>
            <person name="May G.D."/>
            <person name="Xu X."/>
            <person name="Jackson S.A."/>
        </authorList>
    </citation>
    <scope>NUCLEOTIDE SEQUENCE [LARGE SCALE GENOMIC DNA]</scope>
</reference>
<dbReference type="NCBIfam" id="TIGR01614">
    <property type="entry name" value="PME_inhib"/>
    <property type="match status" value="1"/>
</dbReference>
<dbReference type="GO" id="GO:0046910">
    <property type="term" value="F:pectinesterase inhibitor activity"/>
    <property type="evidence" value="ECO:0007669"/>
    <property type="project" value="InterPro"/>
</dbReference>
<feature type="chain" id="PRO_5007588126" evidence="4">
    <location>
        <begin position="25"/>
        <end position="174"/>
    </location>
</feature>
<dbReference type="InterPro" id="IPR035513">
    <property type="entry name" value="Invertase/methylesterase_inhib"/>
</dbReference>
<keyword evidence="7" id="KW-1185">Reference proteome</keyword>